<keyword evidence="2" id="KW-0472">Membrane</keyword>
<reference evidence="3 4" key="1">
    <citation type="journal article" date="2015" name="Genome Announc.">
        <title>Expanding the biotechnology potential of lactobacilli through comparative genomics of 213 strains and associated genera.</title>
        <authorList>
            <person name="Sun Z."/>
            <person name="Harris H.M."/>
            <person name="McCann A."/>
            <person name="Guo C."/>
            <person name="Argimon S."/>
            <person name="Zhang W."/>
            <person name="Yang X."/>
            <person name="Jeffery I.B."/>
            <person name="Cooney J.C."/>
            <person name="Kagawa T.F."/>
            <person name="Liu W."/>
            <person name="Song Y."/>
            <person name="Salvetti E."/>
            <person name="Wrobel A."/>
            <person name="Rasinkangas P."/>
            <person name="Parkhill J."/>
            <person name="Rea M.C."/>
            <person name="O'Sullivan O."/>
            <person name="Ritari J."/>
            <person name="Douillard F.P."/>
            <person name="Paul Ross R."/>
            <person name="Yang R."/>
            <person name="Briner A.E."/>
            <person name="Felis G.E."/>
            <person name="de Vos W.M."/>
            <person name="Barrangou R."/>
            <person name="Klaenhammer T.R."/>
            <person name="Caufield P.W."/>
            <person name="Cui Y."/>
            <person name="Zhang H."/>
            <person name="O'Toole P.W."/>
        </authorList>
    </citation>
    <scope>NUCLEOTIDE SEQUENCE [LARGE SCALE GENOMIC DNA]</scope>
    <source>
        <strain evidence="3 4">DSM 17757</strain>
    </source>
</reference>
<evidence type="ECO:0000313" key="4">
    <source>
        <dbReference type="Proteomes" id="UP000051568"/>
    </source>
</evidence>
<accession>A0A0R2IRE3</accession>
<keyword evidence="2" id="KW-0812">Transmembrane</keyword>
<feature type="compositionally biased region" description="Polar residues" evidence="1">
    <location>
        <begin position="1"/>
        <end position="10"/>
    </location>
</feature>
<feature type="region of interest" description="Disordered" evidence="1">
    <location>
        <begin position="1"/>
        <end position="57"/>
    </location>
</feature>
<proteinExistence type="predicted"/>
<organism evidence="3 4">
    <name type="scientific">Pediococcus cellicola</name>
    <dbReference type="NCBI Taxonomy" id="319652"/>
    <lineage>
        <taxon>Bacteria</taxon>
        <taxon>Bacillati</taxon>
        <taxon>Bacillota</taxon>
        <taxon>Bacilli</taxon>
        <taxon>Lactobacillales</taxon>
        <taxon>Lactobacillaceae</taxon>
        <taxon>Pediococcus</taxon>
    </lineage>
</organism>
<feature type="compositionally biased region" description="Low complexity" evidence="1">
    <location>
        <begin position="295"/>
        <end position="354"/>
    </location>
</feature>
<sequence>MMTINNNNDWSVPGTRMGRLKEREQQKVAGKKKKKESPKNSKVPRPKQPKKSNANKKHSKNWLWVLGLLVIIILAVVFFVRRSNNNQAQANAEKIVQKAFNSDRDNITDDATQTQMSALAADAKKVKNNTEANQYSQLASLGKSAINFEQDVANLKNGSNYRESTTGSKVSALLQELKSSSFESDFSGFYNEYNKKLSGLETRAKAVSKLHKQTNDLFVNGKHGTLKASVTTSNLNTLLDSLNKYSNFDLAKKDLARVEKAVKTYGQSQTSSSSEMSSTESYGYDSSNNNQYYDTSNGGNTYSSSSYSSSARSNAAQTQSSSSSSASRAQTNTNSSSSTTSSSASSKATSSSQR</sequence>
<evidence type="ECO:0000256" key="2">
    <source>
        <dbReference type="SAM" id="Phobius"/>
    </source>
</evidence>
<feature type="compositionally biased region" description="Low complexity" evidence="1">
    <location>
        <begin position="267"/>
        <end position="281"/>
    </location>
</feature>
<dbReference type="Proteomes" id="UP000051568">
    <property type="component" value="Unassembled WGS sequence"/>
</dbReference>
<dbReference type="EMBL" id="JQBR01000001">
    <property type="protein sequence ID" value="KRN67627.1"/>
    <property type="molecule type" value="Genomic_DNA"/>
</dbReference>
<name>A0A0R2IRE3_9LACO</name>
<feature type="compositionally biased region" description="Basic residues" evidence="1">
    <location>
        <begin position="29"/>
        <end position="57"/>
    </location>
</feature>
<dbReference type="AlphaFoldDB" id="A0A0R2IRE3"/>
<feature type="compositionally biased region" description="Polar residues" evidence="1">
    <location>
        <begin position="284"/>
        <end position="294"/>
    </location>
</feature>
<dbReference type="PATRIC" id="fig|319652.3.peg.172"/>
<keyword evidence="2" id="KW-1133">Transmembrane helix</keyword>
<protein>
    <submittedName>
        <fullName evidence="3">Uncharacterized protein</fullName>
    </submittedName>
</protein>
<feature type="region of interest" description="Disordered" evidence="1">
    <location>
        <begin position="264"/>
        <end position="354"/>
    </location>
</feature>
<keyword evidence="4" id="KW-1185">Reference proteome</keyword>
<evidence type="ECO:0000256" key="1">
    <source>
        <dbReference type="SAM" id="MobiDB-lite"/>
    </source>
</evidence>
<gene>
    <name evidence="3" type="ORF">IV80_GL000170</name>
</gene>
<dbReference type="STRING" id="319652.IV80_GL000170"/>
<evidence type="ECO:0000313" key="3">
    <source>
        <dbReference type="EMBL" id="KRN67627.1"/>
    </source>
</evidence>
<dbReference type="RefSeq" id="WP_057748128.1">
    <property type="nucleotide sequence ID" value="NZ_BJVH01000001.1"/>
</dbReference>
<comment type="caution">
    <text evidence="3">The sequence shown here is derived from an EMBL/GenBank/DDBJ whole genome shotgun (WGS) entry which is preliminary data.</text>
</comment>
<feature type="transmembrane region" description="Helical" evidence="2">
    <location>
        <begin position="61"/>
        <end position="80"/>
    </location>
</feature>